<name>A0A367UH34_9PROT</name>
<dbReference type="InterPro" id="IPR049067">
    <property type="entry name" value="MreB-like_C"/>
</dbReference>
<dbReference type="SUPFAM" id="SSF53067">
    <property type="entry name" value="Actin-like ATPase domain"/>
    <property type="match status" value="2"/>
</dbReference>
<keyword evidence="4" id="KW-1185">Reference proteome</keyword>
<evidence type="ECO:0000259" key="1">
    <source>
        <dbReference type="Pfam" id="PF06406"/>
    </source>
</evidence>
<gene>
    <name evidence="3" type="ORF">TH5_00630</name>
</gene>
<dbReference type="Gene3D" id="3.30.420.40">
    <property type="match status" value="2"/>
</dbReference>
<evidence type="ECO:0000313" key="4">
    <source>
        <dbReference type="Proteomes" id="UP000252419"/>
    </source>
</evidence>
<comment type="caution">
    <text evidence="3">The sequence shown here is derived from an EMBL/GenBank/DDBJ whole genome shotgun (WGS) entry which is preliminary data.</text>
</comment>
<dbReference type="Pfam" id="PF21522">
    <property type="entry name" value="MreB-like_C"/>
    <property type="match status" value="1"/>
</dbReference>
<reference evidence="3 4" key="1">
    <citation type="submission" date="2014-07" db="EMBL/GenBank/DDBJ databases">
        <title>Draft genome sequence of Thalassospira xianhensis P-4 (MCCC 1A02616).</title>
        <authorList>
            <person name="Lai Q."/>
            <person name="Shao Z."/>
        </authorList>
    </citation>
    <scope>NUCLEOTIDE SEQUENCE [LARGE SCALE GENOMIC DNA]</scope>
    <source>
        <strain evidence="3 4">MCCC 1A02616</strain>
    </source>
</reference>
<feature type="domain" description="Actin homologue MreB-like C-terminal" evidence="2">
    <location>
        <begin position="199"/>
        <end position="317"/>
    </location>
</feature>
<evidence type="ECO:0000259" key="2">
    <source>
        <dbReference type="Pfam" id="PF21522"/>
    </source>
</evidence>
<feature type="domain" description="Plasmid segregation protein ParM/StbA N-terminal" evidence="1">
    <location>
        <begin position="22"/>
        <end position="170"/>
    </location>
</feature>
<dbReference type="EMBL" id="JPWA01000001">
    <property type="protein sequence ID" value="RCK07616.1"/>
    <property type="molecule type" value="Genomic_DNA"/>
</dbReference>
<dbReference type="RefSeq" id="WP_114120514.1">
    <property type="nucleotide sequence ID" value="NZ_JPWA01000001.1"/>
</dbReference>
<dbReference type="CDD" id="cd24022">
    <property type="entry name" value="ASKHA_NBD_ParM_R1-like"/>
    <property type="match status" value="1"/>
</dbReference>
<dbReference type="InterPro" id="IPR009440">
    <property type="entry name" value="ParM/StbA_N"/>
</dbReference>
<sequence length="348" mass="37414">MSKAKTSEQVSSTTAPQTKPLLVAIDDGYAQTKLYGEGPDGKMITLKMRSSVRPGRHGLTALSGRGDVGSYTTEEGEKFTASEEIEAENTQFDTFHVSTMNRVLVTHALISAGYGGLDVDLVTGLPVDDYFIDSEKNNARIEAKRANLGKGVSSTNPTERPVASLKSITVNCQAVAAFVDYITGDDLEERADPTGKFAVVDIGGRTTDVAVIVNGESLDNSMSGTANIGVLDVYSAVNRAIGNRFDFHDRLPTNTIDAAVRTGKINLWGDDHDVTDLVKGVVLEQEGKIAREVERRLGSAASLNKVLFVGGGSALFKTIAEHFRNGHMAEDPEFSNARGMFKYARLFA</sequence>
<dbReference type="Proteomes" id="UP000252419">
    <property type="component" value="Unassembled WGS sequence"/>
</dbReference>
<dbReference type="AlphaFoldDB" id="A0A367UH34"/>
<evidence type="ECO:0000313" key="3">
    <source>
        <dbReference type="EMBL" id="RCK07616.1"/>
    </source>
</evidence>
<protein>
    <submittedName>
        <fullName evidence="3">StbA family protein</fullName>
    </submittedName>
</protein>
<dbReference type="InterPro" id="IPR043129">
    <property type="entry name" value="ATPase_NBD"/>
</dbReference>
<proteinExistence type="predicted"/>
<dbReference type="InterPro" id="IPR056367">
    <property type="entry name" value="ASKHA_NBD_ParM_R1-like"/>
</dbReference>
<organism evidence="3 4">
    <name type="scientific">Thalassospira xianhensis MCCC 1A02616</name>
    <dbReference type="NCBI Taxonomy" id="1177929"/>
    <lineage>
        <taxon>Bacteria</taxon>
        <taxon>Pseudomonadati</taxon>
        <taxon>Pseudomonadota</taxon>
        <taxon>Alphaproteobacteria</taxon>
        <taxon>Rhodospirillales</taxon>
        <taxon>Thalassospiraceae</taxon>
        <taxon>Thalassospira</taxon>
    </lineage>
</organism>
<accession>A0A367UH34</accession>
<dbReference type="Pfam" id="PF06406">
    <property type="entry name" value="StbA_N"/>
    <property type="match status" value="1"/>
</dbReference>